<name>A0A392S6L1_9FABA</name>
<dbReference type="EMBL" id="LXQA010329276">
    <property type="protein sequence ID" value="MCI44339.1"/>
    <property type="molecule type" value="Genomic_DNA"/>
</dbReference>
<proteinExistence type="predicted"/>
<dbReference type="AlphaFoldDB" id="A0A392S6L1"/>
<sequence>MGMGTNIPSWGRGWRQNSPAGTSGQGTGKLPPHIPRPVDIPNSKLISLCTT</sequence>
<evidence type="ECO:0000313" key="2">
    <source>
        <dbReference type="EMBL" id="MCI44339.1"/>
    </source>
</evidence>
<feature type="non-terminal residue" evidence="2">
    <location>
        <position position="51"/>
    </location>
</feature>
<protein>
    <submittedName>
        <fullName evidence="2">Uncharacterized protein</fullName>
    </submittedName>
</protein>
<organism evidence="2 3">
    <name type="scientific">Trifolium medium</name>
    <dbReference type="NCBI Taxonomy" id="97028"/>
    <lineage>
        <taxon>Eukaryota</taxon>
        <taxon>Viridiplantae</taxon>
        <taxon>Streptophyta</taxon>
        <taxon>Embryophyta</taxon>
        <taxon>Tracheophyta</taxon>
        <taxon>Spermatophyta</taxon>
        <taxon>Magnoliopsida</taxon>
        <taxon>eudicotyledons</taxon>
        <taxon>Gunneridae</taxon>
        <taxon>Pentapetalae</taxon>
        <taxon>rosids</taxon>
        <taxon>fabids</taxon>
        <taxon>Fabales</taxon>
        <taxon>Fabaceae</taxon>
        <taxon>Papilionoideae</taxon>
        <taxon>50 kb inversion clade</taxon>
        <taxon>NPAAA clade</taxon>
        <taxon>Hologalegina</taxon>
        <taxon>IRL clade</taxon>
        <taxon>Trifolieae</taxon>
        <taxon>Trifolium</taxon>
    </lineage>
</organism>
<comment type="caution">
    <text evidence="2">The sequence shown here is derived from an EMBL/GenBank/DDBJ whole genome shotgun (WGS) entry which is preliminary data.</text>
</comment>
<reference evidence="2 3" key="1">
    <citation type="journal article" date="2018" name="Front. Plant Sci.">
        <title>Red Clover (Trifolium pratense) and Zigzag Clover (T. medium) - A Picture of Genomic Similarities and Differences.</title>
        <authorList>
            <person name="Dluhosova J."/>
            <person name="Istvanek J."/>
            <person name="Nedelnik J."/>
            <person name="Repkova J."/>
        </authorList>
    </citation>
    <scope>NUCLEOTIDE SEQUENCE [LARGE SCALE GENOMIC DNA]</scope>
    <source>
        <strain evidence="3">cv. 10/8</strain>
        <tissue evidence="2">Leaf</tissue>
    </source>
</reference>
<dbReference type="Proteomes" id="UP000265520">
    <property type="component" value="Unassembled WGS sequence"/>
</dbReference>
<keyword evidence="3" id="KW-1185">Reference proteome</keyword>
<evidence type="ECO:0000256" key="1">
    <source>
        <dbReference type="SAM" id="MobiDB-lite"/>
    </source>
</evidence>
<evidence type="ECO:0000313" key="3">
    <source>
        <dbReference type="Proteomes" id="UP000265520"/>
    </source>
</evidence>
<accession>A0A392S6L1</accession>
<feature type="region of interest" description="Disordered" evidence="1">
    <location>
        <begin position="1"/>
        <end position="41"/>
    </location>
</feature>